<evidence type="ECO:0000259" key="4">
    <source>
        <dbReference type="Pfam" id="PF10254"/>
    </source>
</evidence>
<feature type="compositionally biased region" description="Acidic residues" evidence="3">
    <location>
        <begin position="190"/>
        <end position="209"/>
    </location>
</feature>
<feature type="domain" description="Phosphofurin acidic cluster sorting protein 1/2 C-terminal" evidence="4">
    <location>
        <begin position="487"/>
        <end position="897"/>
    </location>
</feature>
<proteinExistence type="inferred from homology"/>
<feature type="compositionally biased region" description="Low complexity" evidence="3">
    <location>
        <begin position="714"/>
        <end position="730"/>
    </location>
</feature>
<dbReference type="RefSeq" id="XP_022091011.1">
    <property type="nucleotide sequence ID" value="XM_022235319.1"/>
</dbReference>
<protein>
    <submittedName>
        <fullName evidence="7">Phosphofurin acidic cluster sorting protein 2-like isoform X1</fullName>
    </submittedName>
</protein>
<name>A0A8B7YH95_ACAPL</name>
<comment type="similarity">
    <text evidence="1">Belongs to the PACS family.</text>
</comment>
<feature type="compositionally biased region" description="Basic and acidic residues" evidence="3">
    <location>
        <begin position="179"/>
        <end position="189"/>
    </location>
</feature>
<evidence type="ECO:0000256" key="2">
    <source>
        <dbReference type="ARBA" id="ARBA00022553"/>
    </source>
</evidence>
<dbReference type="OrthoDB" id="28829at2759"/>
<dbReference type="Proteomes" id="UP000694845">
    <property type="component" value="Unplaced"/>
</dbReference>
<feature type="region of interest" description="Disordered" evidence="3">
    <location>
        <begin position="179"/>
        <end position="245"/>
    </location>
</feature>
<evidence type="ECO:0000313" key="7">
    <source>
        <dbReference type="RefSeq" id="XP_022091011.1"/>
    </source>
</evidence>
<reference evidence="7" key="1">
    <citation type="submission" date="2025-08" db="UniProtKB">
        <authorList>
            <consortium name="RefSeq"/>
        </authorList>
    </citation>
    <scope>IDENTIFICATION</scope>
</reference>
<feature type="region of interest" description="Disordered" evidence="3">
    <location>
        <begin position="345"/>
        <end position="473"/>
    </location>
</feature>
<accession>A0A8B7YH95</accession>
<dbReference type="AlphaFoldDB" id="A0A8B7YH95"/>
<dbReference type="GeneID" id="110979488"/>
<dbReference type="PANTHER" id="PTHR13280">
    <property type="entry name" value="PHOSPHOFURIN ACIDIC CLUSTER SORTING PROTEIN"/>
    <property type="match status" value="1"/>
</dbReference>
<feature type="compositionally biased region" description="Polar residues" evidence="3">
    <location>
        <begin position="378"/>
        <end position="389"/>
    </location>
</feature>
<evidence type="ECO:0000313" key="6">
    <source>
        <dbReference type="Proteomes" id="UP000694845"/>
    </source>
</evidence>
<feature type="region of interest" description="Disordered" evidence="3">
    <location>
        <begin position="707"/>
        <end position="766"/>
    </location>
</feature>
<keyword evidence="6" id="KW-1185">Reference proteome</keyword>
<feature type="compositionally biased region" description="Polar residues" evidence="3">
    <location>
        <begin position="430"/>
        <end position="446"/>
    </location>
</feature>
<dbReference type="Pfam" id="PF25332">
    <property type="entry name" value="C2_PACS_N"/>
    <property type="match status" value="1"/>
</dbReference>
<feature type="compositionally biased region" description="Low complexity" evidence="3">
    <location>
        <begin position="348"/>
        <end position="359"/>
    </location>
</feature>
<organism evidence="6 7">
    <name type="scientific">Acanthaster planci</name>
    <name type="common">Crown-of-thorns starfish</name>
    <dbReference type="NCBI Taxonomy" id="133434"/>
    <lineage>
        <taxon>Eukaryota</taxon>
        <taxon>Metazoa</taxon>
        <taxon>Echinodermata</taxon>
        <taxon>Eleutherozoa</taxon>
        <taxon>Asterozoa</taxon>
        <taxon>Asteroidea</taxon>
        <taxon>Valvatacea</taxon>
        <taxon>Valvatida</taxon>
        <taxon>Acanthasteridae</taxon>
        <taxon>Acanthaster</taxon>
    </lineage>
</organism>
<dbReference type="PANTHER" id="PTHR13280:SF17">
    <property type="entry name" value="KRUEPPEL TARGET AT 95D, ISOFORM A"/>
    <property type="match status" value="1"/>
</dbReference>
<dbReference type="InterPro" id="IPR057541">
    <property type="entry name" value="PACS1/2_N"/>
</dbReference>
<dbReference type="InterPro" id="IPR019381">
    <property type="entry name" value="PACS1/2_C"/>
</dbReference>
<feature type="compositionally biased region" description="Acidic residues" evidence="3">
    <location>
        <begin position="297"/>
        <end position="308"/>
    </location>
</feature>
<dbReference type="KEGG" id="aplc:110979488"/>
<sequence>MADKSWGKTNASSASQGNKPVPMKLFSTWEVERTAPNCIPRLCTLRLTHLVVLKTLETDLGSVIIAVRMQSSKRTLRSNEIFFSQGSLLDTDLDLSFSLQYPHFLKRDGNKLRIMLQRRKRYKNRTILGYKTLAVGLINMSEVLQQSKDNELSLYGKEHGMERVAHVTVIGLSSQPVDQFKRGIDRSPDIDNETEDEEESYSSDQENSDSGENLPEGQDLLGEEEQEPGRKGLRTKMRPPMNRQRNFKQKFIALLKKFKVQSDDSDTEQYPYEDQDRNQIDPDFLLYNDLDDLNLSDSGPDVDQDDEMSIGSTPKPVLRPFFSQGIPTSSSMAEEMEQFPLIDQCYEDNGNSKDSGSSGEFPGDDETTPMSEMLPSLVNRSESTLSHQSDPGDMPIMMKTTPSPGSEKAMLPSATNGAGQKEKRLHSHSVPKTLSKEGSQGSQGSPTEGPRQHSKSVEKASSFGKADHKHPGVTPLAEQLTSLWQGLTDSQIPDRVILVSVLEKHGRVLAKTLTNAGEKVVCTCNHSDVEATLQFIVNKLQKYCNQNPKIPEPLKVALCGNESYVGAVLRPYVELFSAKTADWQNYVSFYVVPLGTGSCSLAKYLGSLDSRYSSLFLDSNWKEFFDRDYPDNQPHMKPRRTRNAAYAKEMVNRVSQYLAGSQHRLQLPVGEVMVTCKLRSTDEESIQKFIPFINNVRIGPADGVSFSLSEGEDTSPGTSGGLLSSSPPGGASNRDRDVAGSSTPPSSPVVVNNREETVTDSSASPVSGELMDLQVEYWPMLGGKKDKSSLKTAFRSLTVQRLPSHADPSTTGLSMVIVTKEKNKKIMRIGKKPREIETALKSQEIDGIHRLVCTSRSQDYSLKVSIDGIELTRVKFFQLSAQWQTRIKHFPVALFAQDLPAC</sequence>
<feature type="compositionally biased region" description="Low complexity" evidence="3">
    <location>
        <begin position="210"/>
        <end position="220"/>
    </location>
</feature>
<dbReference type="GO" id="GO:0072659">
    <property type="term" value="P:protein localization to plasma membrane"/>
    <property type="evidence" value="ECO:0007669"/>
    <property type="project" value="TreeGrafter"/>
</dbReference>
<dbReference type="Pfam" id="PF10254">
    <property type="entry name" value="Pacs-1"/>
    <property type="match status" value="1"/>
</dbReference>
<feature type="region of interest" description="Disordered" evidence="3">
    <location>
        <begin position="297"/>
        <end position="333"/>
    </location>
</feature>
<feature type="domain" description="Phosphofurin acidic cluster sorting protein 1/2 N-terminal C2" evidence="5">
    <location>
        <begin position="21"/>
        <end position="162"/>
    </location>
</feature>
<gene>
    <name evidence="7" type="primary">LOC110979488</name>
</gene>
<evidence type="ECO:0000256" key="1">
    <source>
        <dbReference type="ARBA" id="ARBA00008590"/>
    </source>
</evidence>
<evidence type="ECO:0000259" key="5">
    <source>
        <dbReference type="Pfam" id="PF25332"/>
    </source>
</evidence>
<keyword evidence="2" id="KW-0597">Phosphoprotein</keyword>
<evidence type="ECO:0000256" key="3">
    <source>
        <dbReference type="SAM" id="MobiDB-lite"/>
    </source>
</evidence>
<feature type="compositionally biased region" description="Low complexity" evidence="3">
    <location>
        <begin position="741"/>
        <end position="751"/>
    </location>
</feature>